<proteinExistence type="predicted"/>
<name>A0ABP7CXH2_9ACTN</name>
<dbReference type="CDD" id="cd03392">
    <property type="entry name" value="PAP2_like_2"/>
    <property type="match status" value="1"/>
</dbReference>
<dbReference type="RefSeq" id="WP_344811436.1">
    <property type="nucleotide sequence ID" value="NZ_BAAAYX010000003.1"/>
</dbReference>
<dbReference type="Pfam" id="PF01569">
    <property type="entry name" value="PAP2"/>
    <property type="match status" value="1"/>
</dbReference>
<feature type="domain" description="Phosphatidic acid phosphatase type 2/haloperoxidase" evidence="2">
    <location>
        <begin position="131"/>
        <end position="247"/>
    </location>
</feature>
<keyword evidence="1" id="KW-1133">Transmembrane helix</keyword>
<dbReference type="SMART" id="SM00014">
    <property type="entry name" value="acidPPc"/>
    <property type="match status" value="1"/>
</dbReference>
<comment type="caution">
    <text evidence="3">The sequence shown here is derived from an EMBL/GenBank/DDBJ whole genome shotgun (WGS) entry which is preliminary data.</text>
</comment>
<evidence type="ECO:0000313" key="4">
    <source>
        <dbReference type="Proteomes" id="UP001500051"/>
    </source>
</evidence>
<keyword evidence="1" id="KW-0472">Membrane</keyword>
<feature type="transmembrane region" description="Helical" evidence="1">
    <location>
        <begin position="236"/>
        <end position="254"/>
    </location>
</feature>
<protein>
    <recommendedName>
        <fullName evidence="2">Phosphatidic acid phosphatase type 2/haloperoxidase domain-containing protein</fullName>
    </recommendedName>
</protein>
<keyword evidence="1" id="KW-0812">Transmembrane</keyword>
<dbReference type="InterPro" id="IPR000326">
    <property type="entry name" value="PAP2/HPO"/>
</dbReference>
<evidence type="ECO:0000313" key="3">
    <source>
        <dbReference type="EMBL" id="GAA3697791.1"/>
    </source>
</evidence>
<sequence>MKLADDTPHEERIGDRDLTRWPSWAGRGLVRLVSRVARNVSAHGVLYLTAAVGLVLIAGLTAVSAGLYDAVVEQDGVSQLDQPVLNQAIADRTPTNTWVLTQFTHLGGPVGMTIIASLITVIMVWRWRSRTPLFLMLIAVAGSLTLTTVGKAVVGRSRPPLSEAVPPYEYAFSFPSGHALNSTVIAGMVAYLLVRRLRTRWARTLAVVVAVLWAVAMGVSRVFLGHHWLTDVIVGWSLGAAWLAVVITAHRLFLTLRAARAASTSPVT</sequence>
<accession>A0ABP7CXH2</accession>
<dbReference type="EMBL" id="BAAAYX010000003">
    <property type="protein sequence ID" value="GAA3697791.1"/>
    <property type="molecule type" value="Genomic_DNA"/>
</dbReference>
<gene>
    <name evidence="3" type="ORF">GCM10022204_12430</name>
</gene>
<dbReference type="Gene3D" id="1.20.144.10">
    <property type="entry name" value="Phosphatidic acid phosphatase type 2/haloperoxidase"/>
    <property type="match status" value="2"/>
</dbReference>
<organism evidence="3 4">
    <name type="scientific">Microlunatus aurantiacus</name>
    <dbReference type="NCBI Taxonomy" id="446786"/>
    <lineage>
        <taxon>Bacteria</taxon>
        <taxon>Bacillati</taxon>
        <taxon>Actinomycetota</taxon>
        <taxon>Actinomycetes</taxon>
        <taxon>Propionibacteriales</taxon>
        <taxon>Propionibacteriaceae</taxon>
        <taxon>Microlunatus</taxon>
    </lineage>
</organism>
<feature type="transmembrane region" description="Helical" evidence="1">
    <location>
        <begin position="132"/>
        <end position="150"/>
    </location>
</feature>
<feature type="transmembrane region" description="Helical" evidence="1">
    <location>
        <begin position="45"/>
        <end position="68"/>
    </location>
</feature>
<dbReference type="SUPFAM" id="SSF48317">
    <property type="entry name" value="Acid phosphatase/Vanadium-dependent haloperoxidase"/>
    <property type="match status" value="1"/>
</dbReference>
<feature type="transmembrane region" description="Helical" evidence="1">
    <location>
        <begin position="170"/>
        <end position="193"/>
    </location>
</feature>
<feature type="transmembrane region" description="Helical" evidence="1">
    <location>
        <begin position="106"/>
        <end position="125"/>
    </location>
</feature>
<keyword evidence="4" id="KW-1185">Reference proteome</keyword>
<evidence type="ECO:0000259" key="2">
    <source>
        <dbReference type="SMART" id="SM00014"/>
    </source>
</evidence>
<dbReference type="InterPro" id="IPR036938">
    <property type="entry name" value="PAP2/HPO_sf"/>
</dbReference>
<dbReference type="Proteomes" id="UP001500051">
    <property type="component" value="Unassembled WGS sequence"/>
</dbReference>
<dbReference type="PANTHER" id="PTHR14969">
    <property type="entry name" value="SPHINGOSINE-1-PHOSPHATE PHOSPHOHYDROLASE"/>
    <property type="match status" value="1"/>
</dbReference>
<dbReference type="PANTHER" id="PTHR14969:SF13">
    <property type="entry name" value="AT30094P"/>
    <property type="match status" value="1"/>
</dbReference>
<feature type="transmembrane region" description="Helical" evidence="1">
    <location>
        <begin position="205"/>
        <end position="224"/>
    </location>
</feature>
<reference evidence="4" key="1">
    <citation type="journal article" date="2019" name="Int. J. Syst. Evol. Microbiol.">
        <title>The Global Catalogue of Microorganisms (GCM) 10K type strain sequencing project: providing services to taxonomists for standard genome sequencing and annotation.</title>
        <authorList>
            <consortium name="The Broad Institute Genomics Platform"/>
            <consortium name="The Broad Institute Genome Sequencing Center for Infectious Disease"/>
            <person name="Wu L."/>
            <person name="Ma J."/>
        </authorList>
    </citation>
    <scope>NUCLEOTIDE SEQUENCE [LARGE SCALE GENOMIC DNA]</scope>
    <source>
        <strain evidence="4">JCM 16548</strain>
    </source>
</reference>
<evidence type="ECO:0000256" key="1">
    <source>
        <dbReference type="SAM" id="Phobius"/>
    </source>
</evidence>